<name>A0ABR3VAA5_HUMIN</name>
<evidence type="ECO:0008006" key="9">
    <source>
        <dbReference type="Google" id="ProtNLM"/>
    </source>
</evidence>
<dbReference type="InterPro" id="IPR004695">
    <property type="entry name" value="SLAC1/Mae1/Ssu1/TehA"/>
</dbReference>
<dbReference type="PANTHER" id="PTHR31162">
    <property type="entry name" value="MALIC ACID TRANSPORT PROTEIN-RELATED"/>
    <property type="match status" value="1"/>
</dbReference>
<accession>A0ABR3VAA5</accession>
<proteinExistence type="predicted"/>
<dbReference type="Gene3D" id="1.50.10.150">
    <property type="entry name" value="Voltage-dependent anion channel"/>
    <property type="match status" value="1"/>
</dbReference>
<dbReference type="PANTHER" id="PTHR31162:SF0">
    <property type="entry name" value="MALIC ACID TRANSPORT PROTEIN"/>
    <property type="match status" value="1"/>
</dbReference>
<feature type="transmembrane region" description="Helical" evidence="6">
    <location>
        <begin position="156"/>
        <end position="175"/>
    </location>
</feature>
<feature type="transmembrane region" description="Helical" evidence="6">
    <location>
        <begin position="266"/>
        <end position="285"/>
    </location>
</feature>
<dbReference type="InterPro" id="IPR038665">
    <property type="entry name" value="Voltage-dep_anion_channel_sf"/>
</dbReference>
<feature type="transmembrane region" description="Helical" evidence="6">
    <location>
        <begin position="331"/>
        <end position="354"/>
    </location>
</feature>
<feature type="transmembrane region" description="Helical" evidence="6">
    <location>
        <begin position="225"/>
        <end position="246"/>
    </location>
</feature>
<feature type="transmembrane region" description="Helical" evidence="6">
    <location>
        <begin position="181"/>
        <end position="205"/>
    </location>
</feature>
<protein>
    <recommendedName>
        <fullName evidence="9">Voltage-dependent anion channel</fullName>
    </recommendedName>
</protein>
<gene>
    <name evidence="7" type="ORF">VTJ49DRAFT_3101</name>
</gene>
<feature type="compositionally biased region" description="Basic residues" evidence="5">
    <location>
        <begin position="65"/>
        <end position="77"/>
    </location>
</feature>
<feature type="region of interest" description="Disordered" evidence="5">
    <location>
        <begin position="1"/>
        <end position="129"/>
    </location>
</feature>
<comment type="caution">
    <text evidence="7">The sequence shown here is derived from an EMBL/GenBank/DDBJ whole genome shotgun (WGS) entry which is preliminary data.</text>
</comment>
<keyword evidence="3 6" id="KW-1133">Transmembrane helix</keyword>
<feature type="compositionally biased region" description="Pro residues" evidence="5">
    <location>
        <begin position="96"/>
        <end position="105"/>
    </location>
</feature>
<evidence type="ECO:0000256" key="2">
    <source>
        <dbReference type="ARBA" id="ARBA00022692"/>
    </source>
</evidence>
<reference evidence="7 8" key="1">
    <citation type="journal article" date="2024" name="Commun. Biol.">
        <title>Comparative genomic analysis of thermophilic fungi reveals convergent evolutionary adaptations and gene losses.</title>
        <authorList>
            <person name="Steindorff A.S."/>
            <person name="Aguilar-Pontes M.V."/>
            <person name="Robinson A.J."/>
            <person name="Andreopoulos B."/>
            <person name="LaButti K."/>
            <person name="Kuo A."/>
            <person name="Mondo S."/>
            <person name="Riley R."/>
            <person name="Otillar R."/>
            <person name="Haridas S."/>
            <person name="Lipzen A."/>
            <person name="Grimwood J."/>
            <person name="Schmutz J."/>
            <person name="Clum A."/>
            <person name="Reid I.D."/>
            <person name="Moisan M.C."/>
            <person name="Butler G."/>
            <person name="Nguyen T.T.M."/>
            <person name="Dewar K."/>
            <person name="Conant G."/>
            <person name="Drula E."/>
            <person name="Henrissat B."/>
            <person name="Hansel C."/>
            <person name="Singer S."/>
            <person name="Hutchinson M.I."/>
            <person name="de Vries R.P."/>
            <person name="Natvig D.O."/>
            <person name="Powell A.J."/>
            <person name="Tsang A."/>
            <person name="Grigoriev I.V."/>
        </authorList>
    </citation>
    <scope>NUCLEOTIDE SEQUENCE [LARGE SCALE GENOMIC DNA]</scope>
    <source>
        <strain evidence="7 8">CBS 620.91</strain>
    </source>
</reference>
<dbReference type="SUPFAM" id="SSF101447">
    <property type="entry name" value="Formin homology 2 domain (FH2 domain)"/>
    <property type="match status" value="1"/>
</dbReference>
<feature type="transmembrane region" description="Helical" evidence="6">
    <location>
        <begin position="297"/>
        <end position="319"/>
    </location>
</feature>
<evidence type="ECO:0000256" key="3">
    <source>
        <dbReference type="ARBA" id="ARBA00022989"/>
    </source>
</evidence>
<dbReference type="Proteomes" id="UP001583172">
    <property type="component" value="Unassembled WGS sequence"/>
</dbReference>
<dbReference type="Pfam" id="PF03595">
    <property type="entry name" value="SLAC1"/>
    <property type="match status" value="1"/>
</dbReference>
<evidence type="ECO:0000256" key="4">
    <source>
        <dbReference type="ARBA" id="ARBA00023136"/>
    </source>
</evidence>
<feature type="compositionally biased region" description="Pro residues" evidence="5">
    <location>
        <begin position="9"/>
        <end position="29"/>
    </location>
</feature>
<dbReference type="EMBL" id="JAZGSY010000241">
    <property type="protein sequence ID" value="KAL1838053.1"/>
    <property type="molecule type" value="Genomic_DNA"/>
</dbReference>
<feature type="compositionally biased region" description="Low complexity" evidence="5">
    <location>
        <begin position="30"/>
        <end position="44"/>
    </location>
</feature>
<keyword evidence="8" id="KW-1185">Reference proteome</keyword>
<dbReference type="InterPro" id="IPR030185">
    <property type="entry name" value="Mae1"/>
</dbReference>
<evidence type="ECO:0000313" key="8">
    <source>
        <dbReference type="Proteomes" id="UP001583172"/>
    </source>
</evidence>
<sequence length="459" mass="48453">MGSTEADNPTPPSFQPHPPPPPPPPPPPLSLASTTRSTGTTSATEPHRAMSASSPGAGELGAGPRPRRERTRRRHRKSDAESTLQLDDDPAALAAPSPPTPPTPPDGDGHGDGHGGGDGDGHGACGSTGSMGVLERVPTLVQPSLPWRNRLMHFTFAWYTVTMSTAGVALTLALIPYRFPGLSYIGLALFLLDVAFFVLISAAILARFLLYHPTLRRAFTRPSEALFVSTLFLSVAAMLSNTAVYARIFLSEAKVQRLARGFLRPAFWVYLGLAFACSVLQYHLLFTVKKPARRLRVDAMTPAWILPVFPVMLAGTLAGTCATELPDPRQAVAIMAAGLAAQGTGWAVSCFMYATYLSRLMVFGLPVQRPGMFIAVGPPSFTSLALVTMAGEVPRVLEGLAGQAATERVNGRGGSSLSVWAVAAGLGEGETRALAASVQIGRGNAGPGFSFELVEFCVP</sequence>
<feature type="compositionally biased region" description="Basic and acidic residues" evidence="5">
    <location>
        <begin position="107"/>
        <end position="121"/>
    </location>
</feature>
<evidence type="ECO:0000256" key="5">
    <source>
        <dbReference type="SAM" id="MobiDB-lite"/>
    </source>
</evidence>
<evidence type="ECO:0000256" key="1">
    <source>
        <dbReference type="ARBA" id="ARBA00004141"/>
    </source>
</evidence>
<keyword evidence="2 6" id="KW-0812">Transmembrane</keyword>
<evidence type="ECO:0000313" key="7">
    <source>
        <dbReference type="EMBL" id="KAL1838053.1"/>
    </source>
</evidence>
<comment type="subcellular location">
    <subcellularLocation>
        <location evidence="1">Membrane</location>
        <topology evidence="1">Multi-pass membrane protein</topology>
    </subcellularLocation>
</comment>
<keyword evidence="4 6" id="KW-0472">Membrane</keyword>
<organism evidence="7 8">
    <name type="scientific">Humicola insolens</name>
    <name type="common">Soft-rot fungus</name>
    <dbReference type="NCBI Taxonomy" id="85995"/>
    <lineage>
        <taxon>Eukaryota</taxon>
        <taxon>Fungi</taxon>
        <taxon>Dikarya</taxon>
        <taxon>Ascomycota</taxon>
        <taxon>Pezizomycotina</taxon>
        <taxon>Sordariomycetes</taxon>
        <taxon>Sordariomycetidae</taxon>
        <taxon>Sordariales</taxon>
        <taxon>Chaetomiaceae</taxon>
        <taxon>Mycothermus</taxon>
    </lineage>
</organism>
<evidence type="ECO:0000256" key="6">
    <source>
        <dbReference type="SAM" id="Phobius"/>
    </source>
</evidence>